<evidence type="ECO:0000313" key="2">
    <source>
        <dbReference type="Proteomes" id="UP000291121"/>
    </source>
</evidence>
<dbReference type="AlphaFoldDB" id="A0A4P6FWR7"/>
<sequence>MAINIVDVEEVLRQQPHPLMLMSLEALNPAREPYRAILLQPSGMVEANDVRVGHAIDLTRHAYRDQPGYSDMALEFQIVGNHQVRLCSRASAGH</sequence>
<keyword evidence="2" id="KW-1185">Reference proteome</keyword>
<reference evidence="1 2" key="1">
    <citation type="submission" date="2017-11" db="EMBL/GenBank/DDBJ databases">
        <title>Genome sequence of Pseudomonas arsenicoxydans ACM1.</title>
        <authorList>
            <person name="Nascimento F.X."/>
        </authorList>
    </citation>
    <scope>NUCLEOTIDE SEQUENCE [LARGE SCALE GENOMIC DNA]</scope>
    <source>
        <strain evidence="1 2">ACM1</strain>
    </source>
</reference>
<accession>A0A4P6FWR7</accession>
<dbReference type="Proteomes" id="UP000291121">
    <property type="component" value="Chromosome"/>
</dbReference>
<organism evidence="1 2">
    <name type="scientific">Pseudomonas arsenicoxydans</name>
    <dbReference type="NCBI Taxonomy" id="702115"/>
    <lineage>
        <taxon>Bacteria</taxon>
        <taxon>Pseudomonadati</taxon>
        <taxon>Pseudomonadota</taxon>
        <taxon>Gammaproteobacteria</taxon>
        <taxon>Pseudomonadales</taxon>
        <taxon>Pseudomonadaceae</taxon>
        <taxon>Pseudomonas</taxon>
    </lineage>
</organism>
<evidence type="ECO:0000313" key="1">
    <source>
        <dbReference type="EMBL" id="QAY83365.1"/>
    </source>
</evidence>
<protein>
    <submittedName>
        <fullName evidence="1">Uncharacterized protein</fullName>
    </submittedName>
</protein>
<gene>
    <name evidence="1" type="ORF">CUN61_05005</name>
</gene>
<dbReference type="EMBL" id="CP024767">
    <property type="protein sequence ID" value="QAY83365.1"/>
    <property type="molecule type" value="Genomic_DNA"/>
</dbReference>
<proteinExistence type="predicted"/>
<name>A0A4P6FWR7_9PSED</name>